<dbReference type="SUPFAM" id="SSF51735">
    <property type="entry name" value="NAD(P)-binding Rossmann-fold domains"/>
    <property type="match status" value="2"/>
</dbReference>
<keyword evidence="3" id="KW-0479">Metal-binding</keyword>
<dbReference type="InterPro" id="IPR020843">
    <property type="entry name" value="ER"/>
</dbReference>
<evidence type="ECO:0000256" key="5">
    <source>
        <dbReference type="ARBA" id="ARBA00023002"/>
    </source>
</evidence>
<dbReference type="PANTHER" id="PTHR43350">
    <property type="entry name" value="NAD-DEPENDENT ALCOHOL DEHYDROGENASE"/>
    <property type="match status" value="1"/>
</dbReference>
<dbReference type="KEGG" id="scor:J3U87_15450"/>
<feature type="domain" description="Enoyl reductase (ER)" evidence="6">
    <location>
        <begin position="51"/>
        <end position="364"/>
    </location>
</feature>
<evidence type="ECO:0000256" key="2">
    <source>
        <dbReference type="ARBA" id="ARBA00008072"/>
    </source>
</evidence>
<evidence type="ECO:0000256" key="4">
    <source>
        <dbReference type="ARBA" id="ARBA00022833"/>
    </source>
</evidence>
<evidence type="ECO:0000313" key="7">
    <source>
        <dbReference type="EMBL" id="QTD53844.1"/>
    </source>
</evidence>
<reference evidence="7" key="1">
    <citation type="submission" date="2021-03" db="EMBL/GenBank/DDBJ databases">
        <title>Acanthopleuribacteraceae sp. M133.</title>
        <authorList>
            <person name="Wang G."/>
        </authorList>
    </citation>
    <scope>NUCLEOTIDE SEQUENCE</scope>
    <source>
        <strain evidence="7">M133</strain>
    </source>
</reference>
<dbReference type="Gene3D" id="3.40.50.720">
    <property type="entry name" value="NAD(P)-binding Rossmann-like Domain"/>
    <property type="match status" value="2"/>
</dbReference>
<gene>
    <name evidence="7" type="ORF">J3U87_15450</name>
</gene>
<dbReference type="InterPro" id="IPR036291">
    <property type="entry name" value="NAD(P)-bd_dom_sf"/>
</dbReference>
<dbReference type="SUPFAM" id="SSF55347">
    <property type="entry name" value="Glyceraldehyde-3-phosphate dehydrogenase-like, C-terminal domain"/>
    <property type="match status" value="1"/>
</dbReference>
<dbReference type="RefSeq" id="WP_237383945.1">
    <property type="nucleotide sequence ID" value="NZ_CP071793.1"/>
</dbReference>
<evidence type="ECO:0000313" key="8">
    <source>
        <dbReference type="Proteomes" id="UP000663929"/>
    </source>
</evidence>
<comment type="similarity">
    <text evidence="2">Belongs to the zinc-containing alcohol dehydrogenase family.</text>
</comment>
<dbReference type="InterPro" id="IPR055170">
    <property type="entry name" value="GFO_IDH_MocA-like_dom"/>
</dbReference>
<dbReference type="AlphaFoldDB" id="A0A8A4TXK9"/>
<dbReference type="PANTHER" id="PTHR43350:SF19">
    <property type="entry name" value="D-GULOSIDE 3-DEHYDROGENASE"/>
    <property type="match status" value="1"/>
</dbReference>
<dbReference type="Proteomes" id="UP000663929">
    <property type="component" value="Chromosome"/>
</dbReference>
<organism evidence="7 8">
    <name type="scientific">Sulfidibacter corallicola</name>
    <dbReference type="NCBI Taxonomy" id="2818388"/>
    <lineage>
        <taxon>Bacteria</taxon>
        <taxon>Pseudomonadati</taxon>
        <taxon>Acidobacteriota</taxon>
        <taxon>Holophagae</taxon>
        <taxon>Acanthopleuribacterales</taxon>
        <taxon>Acanthopleuribacteraceae</taxon>
        <taxon>Sulfidibacter</taxon>
    </lineage>
</organism>
<dbReference type="SUPFAM" id="SSF50129">
    <property type="entry name" value="GroES-like"/>
    <property type="match status" value="1"/>
</dbReference>
<evidence type="ECO:0000256" key="1">
    <source>
        <dbReference type="ARBA" id="ARBA00001947"/>
    </source>
</evidence>
<keyword evidence="4" id="KW-0862">Zinc</keyword>
<dbReference type="GO" id="GO:0046872">
    <property type="term" value="F:metal ion binding"/>
    <property type="evidence" value="ECO:0007669"/>
    <property type="project" value="UniProtKB-KW"/>
</dbReference>
<comment type="cofactor">
    <cofactor evidence="1">
        <name>Zn(2+)</name>
        <dbReference type="ChEBI" id="CHEBI:29105"/>
    </cofactor>
</comment>
<evidence type="ECO:0000259" key="6">
    <source>
        <dbReference type="SMART" id="SM00829"/>
    </source>
</evidence>
<dbReference type="InterPro" id="IPR011032">
    <property type="entry name" value="GroES-like_sf"/>
</dbReference>
<dbReference type="InterPro" id="IPR000683">
    <property type="entry name" value="Gfo/Idh/MocA-like_OxRdtase_N"/>
</dbReference>
<dbReference type="Gene3D" id="3.90.180.10">
    <property type="entry name" value="Medium-chain alcohol dehydrogenases, catalytic domain"/>
    <property type="match status" value="1"/>
</dbReference>
<dbReference type="GO" id="GO:0000166">
    <property type="term" value="F:nucleotide binding"/>
    <property type="evidence" value="ECO:0007669"/>
    <property type="project" value="InterPro"/>
</dbReference>
<keyword evidence="8" id="KW-1185">Reference proteome</keyword>
<dbReference type="CDD" id="cd08255">
    <property type="entry name" value="2-desacetyl-2-hydroxyethyl_bacteriochlorophyllide_like"/>
    <property type="match status" value="1"/>
</dbReference>
<dbReference type="EMBL" id="CP071793">
    <property type="protein sequence ID" value="QTD53844.1"/>
    <property type="molecule type" value="Genomic_DNA"/>
</dbReference>
<dbReference type="Pfam" id="PF01408">
    <property type="entry name" value="GFO_IDH_MocA"/>
    <property type="match status" value="1"/>
</dbReference>
<dbReference type="SMART" id="SM00829">
    <property type="entry name" value="PKS_ER"/>
    <property type="match status" value="1"/>
</dbReference>
<evidence type="ECO:0000256" key="3">
    <source>
        <dbReference type="ARBA" id="ARBA00022723"/>
    </source>
</evidence>
<dbReference type="Pfam" id="PF08240">
    <property type="entry name" value="ADH_N"/>
    <property type="match status" value="1"/>
</dbReference>
<protein>
    <submittedName>
        <fullName evidence="7">Bi-domain-containing oxidoreductase</fullName>
    </submittedName>
</protein>
<dbReference type="InterPro" id="IPR013154">
    <property type="entry name" value="ADH-like_N"/>
</dbReference>
<dbReference type="GO" id="GO:0016491">
    <property type="term" value="F:oxidoreductase activity"/>
    <property type="evidence" value="ECO:0007669"/>
    <property type="project" value="UniProtKB-KW"/>
</dbReference>
<name>A0A8A4TXK9_SULCO</name>
<dbReference type="Pfam" id="PF22725">
    <property type="entry name" value="GFO_IDH_MocA_C3"/>
    <property type="match status" value="1"/>
</dbReference>
<dbReference type="Gene3D" id="3.30.360.10">
    <property type="entry name" value="Dihydrodipicolinate Reductase, domain 2"/>
    <property type="match status" value="1"/>
</dbReference>
<dbReference type="Pfam" id="PF00107">
    <property type="entry name" value="ADH_zinc_N"/>
    <property type="match status" value="1"/>
</dbReference>
<sequence>MRQVLQNLRNGDVTLTDVPCPRLKAGHLLIRTARSLVSAGTERMLLDFGKANYLMKAKQQPEKVAQVLHKVRSEGIMATLNAVNTRLDQPMPMGYCNAGVVIGVGEGVQGYKPGDRVISNGPHAEVVCVPKNLCARIPDEVSDEQACFTVISAIGLQGVRLTAPQLGESVAVFGLGLIGLVAVQLLRAAGTRVIGFDFNPDRVTMAKAFGVTAINLAEGVDPVEAAMTFTDGRGVDAVLVTAATSSHDLMHQAAQMSRKRGRIVLTGVTGLNLKRADFYEKELSFQVSCSYGPGRYDTAYEQGGQDYPIGFVRWTEQRNFEAVLELMRDDRLQVEPLISKRAPLEEAAVAYESLADATAIGIVLTYPEPETVAAERAPLTSETVEIQVAAGADRRSPNVLGIIGAGLFATNKILPHLAKSDCRMKWICSSQGVSGTTAAHKYGIQTSTTDAQQMFQDPEVKAVIITSRHDSHARFVLEALRHGKHVFVEKPMCLNEEELAQVVAAQERGGAKGPLIMVGFNRRFAPLIAPVKAWADRCQSPLSMNFTCNAGAIPADNWTHDPQIGGGRIIGEACHFIDLLQYLAGSPIVQAAALKQTPPGQDLEDNVTLSLSFENGSIGSINYFAGGHKAYPKERLEVFGGGGVMVMDNYRALQGWGIKGFSKKSSRGLRKGHEEGLDAFLQAIGSESESPIPFAELVNSTRATFAVVRAMRERRVIEIETR</sequence>
<dbReference type="InterPro" id="IPR013149">
    <property type="entry name" value="ADH-like_C"/>
</dbReference>
<keyword evidence="5" id="KW-0560">Oxidoreductase</keyword>
<proteinExistence type="inferred from homology"/>
<accession>A0A8A4TXK9</accession>